<dbReference type="RefSeq" id="WP_120468292.1">
    <property type="nucleotide sequence ID" value="NZ_RAYQ01000005.1"/>
</dbReference>
<dbReference type="InterPro" id="IPR013785">
    <property type="entry name" value="Aldolase_TIM"/>
</dbReference>
<dbReference type="AlphaFoldDB" id="A0A3A9AN67"/>
<dbReference type="OrthoDB" id="118633at2"/>
<evidence type="ECO:0000256" key="3">
    <source>
        <dbReference type="ARBA" id="ARBA00022691"/>
    </source>
</evidence>
<comment type="caution">
    <text evidence="8">The sequence shown here is derived from an EMBL/GenBank/DDBJ whole genome shotgun (WGS) entry which is preliminary data.</text>
</comment>
<protein>
    <submittedName>
        <fullName evidence="8">Radical SAM protein</fullName>
    </submittedName>
</protein>
<proteinExistence type="predicted"/>
<dbReference type="PANTHER" id="PTHR43787">
    <property type="entry name" value="FEMO COFACTOR BIOSYNTHESIS PROTEIN NIFB-RELATED"/>
    <property type="match status" value="1"/>
</dbReference>
<keyword evidence="9" id="KW-1185">Reference proteome</keyword>
<evidence type="ECO:0000256" key="1">
    <source>
        <dbReference type="ARBA" id="ARBA00001966"/>
    </source>
</evidence>
<dbReference type="InterPro" id="IPR058240">
    <property type="entry name" value="rSAM_sf"/>
</dbReference>
<dbReference type="Pfam" id="PF04055">
    <property type="entry name" value="Radical_SAM"/>
    <property type="match status" value="1"/>
</dbReference>
<evidence type="ECO:0000313" key="8">
    <source>
        <dbReference type="EMBL" id="RKI92474.1"/>
    </source>
</evidence>
<keyword evidence="3" id="KW-0949">S-adenosyl-L-methionine</keyword>
<dbReference type="GO" id="GO:0046872">
    <property type="term" value="F:metal ion binding"/>
    <property type="evidence" value="ECO:0007669"/>
    <property type="project" value="UniProtKB-KW"/>
</dbReference>
<dbReference type="Proteomes" id="UP000280696">
    <property type="component" value="Unassembled WGS sequence"/>
</dbReference>
<dbReference type="GO" id="GO:0003824">
    <property type="term" value="F:catalytic activity"/>
    <property type="evidence" value="ECO:0007669"/>
    <property type="project" value="InterPro"/>
</dbReference>
<dbReference type="InterPro" id="IPR007197">
    <property type="entry name" value="rSAM"/>
</dbReference>
<dbReference type="PANTHER" id="PTHR43787:SF3">
    <property type="entry name" value="ARYLSULFATASE REGULATORY PROTEIN"/>
    <property type="match status" value="1"/>
</dbReference>
<dbReference type="SFLD" id="SFLDS00029">
    <property type="entry name" value="Radical_SAM"/>
    <property type="match status" value="1"/>
</dbReference>
<evidence type="ECO:0000256" key="2">
    <source>
        <dbReference type="ARBA" id="ARBA00022485"/>
    </source>
</evidence>
<dbReference type="EMBL" id="RAYQ01000005">
    <property type="protein sequence ID" value="RKI92474.1"/>
    <property type="molecule type" value="Genomic_DNA"/>
</dbReference>
<evidence type="ECO:0000256" key="6">
    <source>
        <dbReference type="ARBA" id="ARBA00023014"/>
    </source>
</evidence>
<accession>A0A3A9AN67</accession>
<keyword evidence="6" id="KW-0411">Iron-sulfur</keyword>
<evidence type="ECO:0000259" key="7">
    <source>
        <dbReference type="Pfam" id="PF04055"/>
    </source>
</evidence>
<keyword evidence="4" id="KW-0479">Metal-binding</keyword>
<keyword evidence="2" id="KW-0004">4Fe-4S</keyword>
<dbReference type="GO" id="GO:0051539">
    <property type="term" value="F:4 iron, 4 sulfur cluster binding"/>
    <property type="evidence" value="ECO:0007669"/>
    <property type="project" value="UniProtKB-KW"/>
</dbReference>
<evidence type="ECO:0000256" key="5">
    <source>
        <dbReference type="ARBA" id="ARBA00023004"/>
    </source>
</evidence>
<sequence length="254" mass="28156">MAISKNQYVQNLNRIEFVVTLACTGKCKHCSEGEHTSLSGCIDADAAANAIREVCKDYQIESLMTFGGEPLLYPEVVCEIHRIAKAVGIPGRELITNGFFTKDRRRIKEVANMLAESGVSKILLSVDAFHQETIPLESVFYFAECILVAGILVKLSPAWLVSKQDDNSYNKKTREILGEFADLKIPVGSGNVIFPGGNALKYLSEYFDDNTETLSPYEENPFDIKAISFSPNGDVLNDNIYQKNILDILSGYQP</sequence>
<feature type="domain" description="Radical SAM core" evidence="7">
    <location>
        <begin position="18"/>
        <end position="132"/>
    </location>
</feature>
<evidence type="ECO:0000313" key="9">
    <source>
        <dbReference type="Proteomes" id="UP000280696"/>
    </source>
</evidence>
<name>A0A3A9AN67_9FIRM</name>
<organism evidence="8 9">
    <name type="scientific">Parablautia intestinalis</name>
    <dbReference type="NCBI Taxonomy" id="2320100"/>
    <lineage>
        <taxon>Bacteria</taxon>
        <taxon>Bacillati</taxon>
        <taxon>Bacillota</taxon>
        <taxon>Clostridia</taxon>
        <taxon>Lachnospirales</taxon>
        <taxon>Lachnospiraceae</taxon>
        <taxon>Parablautia</taxon>
    </lineage>
</organism>
<dbReference type="Gene3D" id="3.20.20.70">
    <property type="entry name" value="Aldolase class I"/>
    <property type="match status" value="1"/>
</dbReference>
<dbReference type="CDD" id="cd01335">
    <property type="entry name" value="Radical_SAM"/>
    <property type="match status" value="1"/>
</dbReference>
<comment type="cofactor">
    <cofactor evidence="1">
        <name>[4Fe-4S] cluster</name>
        <dbReference type="ChEBI" id="CHEBI:49883"/>
    </cofactor>
</comment>
<keyword evidence="5" id="KW-0408">Iron</keyword>
<evidence type="ECO:0000256" key="4">
    <source>
        <dbReference type="ARBA" id="ARBA00022723"/>
    </source>
</evidence>
<reference evidence="8 9" key="1">
    <citation type="submission" date="2018-09" db="EMBL/GenBank/DDBJ databases">
        <title>Murine metabolic-syndrome-specific gut microbial biobank.</title>
        <authorList>
            <person name="Liu C."/>
        </authorList>
    </citation>
    <scope>NUCLEOTIDE SEQUENCE [LARGE SCALE GENOMIC DNA]</scope>
    <source>
        <strain evidence="8 9">0.1xD8-82</strain>
    </source>
</reference>
<dbReference type="SUPFAM" id="SSF102114">
    <property type="entry name" value="Radical SAM enzymes"/>
    <property type="match status" value="1"/>
</dbReference>
<gene>
    <name evidence="8" type="ORF">D7V94_07365</name>
</gene>